<proteinExistence type="predicted"/>
<feature type="region of interest" description="Disordered" evidence="1">
    <location>
        <begin position="1"/>
        <end position="28"/>
    </location>
</feature>
<reference evidence="2 3" key="1">
    <citation type="submission" date="2018-04" db="EMBL/GenBank/DDBJ databases">
        <authorList>
            <person name="Li G."/>
            <person name="Du W."/>
            <person name="Bai Y."/>
        </authorList>
    </citation>
    <scope>NUCLEOTIDE SEQUENCE [LARGE SCALE GENOMIC DNA]</scope>
    <source>
        <strain evidence="2 3">YYYZ-3</strain>
    </source>
</reference>
<sequence length="60" mass="6674">MNVKTPTIEAKKAATLENEGSKTTQTKQKALDNKEINISISNPKLIIKTKAHQSLDIKLR</sequence>
<dbReference type="EMBL" id="QDKN01000001">
    <property type="protein sequence ID" value="NPT29643.1"/>
    <property type="molecule type" value="Genomic_DNA"/>
</dbReference>
<evidence type="ECO:0000256" key="1">
    <source>
        <dbReference type="SAM" id="MobiDB-lite"/>
    </source>
</evidence>
<protein>
    <submittedName>
        <fullName evidence="2">Uncharacterized protein</fullName>
    </submittedName>
</protein>
<comment type="caution">
    <text evidence="2">The sequence shown here is derived from an EMBL/GenBank/DDBJ whole genome shotgun (WGS) entry which is preliminary data.</text>
</comment>
<gene>
    <name evidence="2" type="ORF">DDR56_03465</name>
</gene>
<evidence type="ECO:0000313" key="2">
    <source>
        <dbReference type="EMBL" id="NPT29643.1"/>
    </source>
</evidence>
<name>A0ABX2B9I8_9GAMM</name>
<accession>A0ABX2B9I8</accession>
<dbReference type="Proteomes" id="UP001318401">
    <property type="component" value="Unassembled WGS sequence"/>
</dbReference>
<evidence type="ECO:0000313" key="3">
    <source>
        <dbReference type="Proteomes" id="UP001318401"/>
    </source>
</evidence>
<keyword evidence="3" id="KW-1185">Reference proteome</keyword>
<organism evidence="2 3">
    <name type="scientific">Vreelandella venusta</name>
    <dbReference type="NCBI Taxonomy" id="44935"/>
    <lineage>
        <taxon>Bacteria</taxon>
        <taxon>Pseudomonadati</taxon>
        <taxon>Pseudomonadota</taxon>
        <taxon>Gammaproteobacteria</taxon>
        <taxon>Oceanospirillales</taxon>
        <taxon>Halomonadaceae</taxon>
        <taxon>Vreelandella</taxon>
    </lineage>
</organism>